<sequence length="125" mass="13148">MSPAPETRAPEARDMSPRVVLWSAAVLVASVAVALGIVAGLVHLLGHGRGPTPVTTPPPVAGVPLDEVPYLGGAQVRARAKADLTRYGWADRDAGRATIPIDRAMDLLARKGWPDPDDKDTEAPE</sequence>
<comment type="caution">
    <text evidence="2">The sequence shown here is derived from an EMBL/GenBank/DDBJ whole genome shotgun (WGS) entry which is preliminary data.</text>
</comment>
<keyword evidence="1" id="KW-0472">Membrane</keyword>
<keyword evidence="1" id="KW-1133">Transmembrane helix</keyword>
<evidence type="ECO:0000256" key="1">
    <source>
        <dbReference type="SAM" id="Phobius"/>
    </source>
</evidence>
<accession>A0A560JK59</accession>
<organism evidence="2 3">
    <name type="scientific">Nitrospirillum amazonense</name>
    <dbReference type="NCBI Taxonomy" id="28077"/>
    <lineage>
        <taxon>Bacteria</taxon>
        <taxon>Pseudomonadati</taxon>
        <taxon>Pseudomonadota</taxon>
        <taxon>Alphaproteobacteria</taxon>
        <taxon>Rhodospirillales</taxon>
        <taxon>Azospirillaceae</taxon>
        <taxon>Nitrospirillum</taxon>
    </lineage>
</organism>
<feature type="transmembrane region" description="Helical" evidence="1">
    <location>
        <begin position="20"/>
        <end position="45"/>
    </location>
</feature>
<dbReference type="AlphaFoldDB" id="A0A560JK59"/>
<dbReference type="EMBL" id="VITV01000008">
    <property type="protein sequence ID" value="TWB69794.1"/>
    <property type="molecule type" value="Genomic_DNA"/>
</dbReference>
<keyword evidence="1" id="KW-0812">Transmembrane</keyword>
<dbReference type="Proteomes" id="UP000320516">
    <property type="component" value="Unassembled WGS sequence"/>
</dbReference>
<protein>
    <submittedName>
        <fullName evidence="2">Uncharacterized protein</fullName>
    </submittedName>
</protein>
<proteinExistence type="predicted"/>
<dbReference type="RefSeq" id="WP_145612544.1">
    <property type="nucleotide sequence ID" value="NZ_VITV01000008.1"/>
</dbReference>
<evidence type="ECO:0000313" key="3">
    <source>
        <dbReference type="Proteomes" id="UP000320516"/>
    </source>
</evidence>
<gene>
    <name evidence="2" type="ORF">FBZ87_10884</name>
</gene>
<name>A0A560JK59_9PROT</name>
<evidence type="ECO:0000313" key="2">
    <source>
        <dbReference type="EMBL" id="TWB69794.1"/>
    </source>
</evidence>
<reference evidence="2 3" key="1">
    <citation type="submission" date="2019-06" db="EMBL/GenBank/DDBJ databases">
        <title>Genomic Encyclopedia of Type Strains, Phase IV (KMG-V): Genome sequencing to study the core and pangenomes of soil and plant-associated prokaryotes.</title>
        <authorList>
            <person name="Whitman W."/>
        </authorList>
    </citation>
    <scope>NUCLEOTIDE SEQUENCE [LARGE SCALE GENOMIC DNA]</scope>
    <source>
        <strain evidence="2 3">BR 12005</strain>
    </source>
</reference>